<evidence type="ECO:0000256" key="1">
    <source>
        <dbReference type="SAM" id="Phobius"/>
    </source>
</evidence>
<dbReference type="Pfam" id="PF20152">
    <property type="entry name" value="DUF6534"/>
    <property type="match status" value="1"/>
</dbReference>
<dbReference type="AlphaFoldDB" id="A0AAD6XMS8"/>
<accession>A0AAD6XMS8</accession>
<feature type="transmembrane region" description="Helical" evidence="1">
    <location>
        <begin position="127"/>
        <end position="148"/>
    </location>
</feature>
<dbReference type="Proteomes" id="UP001222325">
    <property type="component" value="Unassembled WGS sequence"/>
</dbReference>
<gene>
    <name evidence="3" type="ORF">B0H15DRAFT_474013</name>
</gene>
<keyword evidence="1" id="KW-1133">Transmembrane helix</keyword>
<feature type="transmembrane region" description="Helical" evidence="1">
    <location>
        <begin position="237"/>
        <end position="257"/>
    </location>
</feature>
<feature type="transmembrane region" description="Helical" evidence="1">
    <location>
        <begin position="56"/>
        <end position="82"/>
    </location>
</feature>
<dbReference type="InterPro" id="IPR045339">
    <property type="entry name" value="DUF6534"/>
</dbReference>
<proteinExistence type="predicted"/>
<dbReference type="PANTHER" id="PTHR40465">
    <property type="entry name" value="CHROMOSOME 1, WHOLE GENOME SHOTGUN SEQUENCE"/>
    <property type="match status" value="1"/>
</dbReference>
<feature type="transmembrane region" description="Helical" evidence="1">
    <location>
        <begin position="168"/>
        <end position="190"/>
    </location>
</feature>
<reference evidence="3" key="1">
    <citation type="submission" date="2023-03" db="EMBL/GenBank/DDBJ databases">
        <title>Massive genome expansion in bonnet fungi (Mycena s.s.) driven by repeated elements and novel gene families across ecological guilds.</title>
        <authorList>
            <consortium name="Lawrence Berkeley National Laboratory"/>
            <person name="Harder C.B."/>
            <person name="Miyauchi S."/>
            <person name="Viragh M."/>
            <person name="Kuo A."/>
            <person name="Thoen E."/>
            <person name="Andreopoulos B."/>
            <person name="Lu D."/>
            <person name="Skrede I."/>
            <person name="Drula E."/>
            <person name="Henrissat B."/>
            <person name="Morin E."/>
            <person name="Kohler A."/>
            <person name="Barry K."/>
            <person name="LaButti K."/>
            <person name="Morin E."/>
            <person name="Salamov A."/>
            <person name="Lipzen A."/>
            <person name="Mereny Z."/>
            <person name="Hegedus B."/>
            <person name="Baldrian P."/>
            <person name="Stursova M."/>
            <person name="Weitz H."/>
            <person name="Taylor A."/>
            <person name="Grigoriev I.V."/>
            <person name="Nagy L.G."/>
            <person name="Martin F."/>
            <person name="Kauserud H."/>
        </authorList>
    </citation>
    <scope>NUCLEOTIDE SEQUENCE</scope>
    <source>
        <strain evidence="3">CBHHK173m</strain>
    </source>
</reference>
<dbReference type="PANTHER" id="PTHR40465:SF1">
    <property type="entry name" value="DUF6534 DOMAIN-CONTAINING PROTEIN"/>
    <property type="match status" value="1"/>
</dbReference>
<evidence type="ECO:0000313" key="3">
    <source>
        <dbReference type="EMBL" id="KAJ7080924.1"/>
    </source>
</evidence>
<name>A0AAD6XMS8_9AGAR</name>
<evidence type="ECO:0000259" key="2">
    <source>
        <dbReference type="Pfam" id="PF20152"/>
    </source>
</evidence>
<feature type="transmembrane region" description="Helical" evidence="1">
    <location>
        <begin position="94"/>
        <end position="115"/>
    </location>
</feature>
<feature type="transmembrane region" description="Helical" evidence="1">
    <location>
        <begin position="210"/>
        <end position="231"/>
    </location>
</feature>
<dbReference type="EMBL" id="JARJCN010000052">
    <property type="protein sequence ID" value="KAJ7080924.1"/>
    <property type="molecule type" value="Genomic_DNA"/>
</dbReference>
<evidence type="ECO:0000313" key="4">
    <source>
        <dbReference type="Proteomes" id="UP001222325"/>
    </source>
</evidence>
<keyword evidence="1" id="KW-0812">Transmembrane</keyword>
<organism evidence="3 4">
    <name type="scientific">Mycena belliarum</name>
    <dbReference type="NCBI Taxonomy" id="1033014"/>
    <lineage>
        <taxon>Eukaryota</taxon>
        <taxon>Fungi</taxon>
        <taxon>Dikarya</taxon>
        <taxon>Basidiomycota</taxon>
        <taxon>Agaricomycotina</taxon>
        <taxon>Agaricomycetes</taxon>
        <taxon>Agaricomycetidae</taxon>
        <taxon>Agaricales</taxon>
        <taxon>Marasmiineae</taxon>
        <taxon>Mycenaceae</taxon>
        <taxon>Mycena</taxon>
    </lineage>
</organism>
<protein>
    <recommendedName>
        <fullName evidence="2">DUF6534 domain-containing protein</fullName>
    </recommendedName>
</protein>
<sequence>MDYNVSAAVPPSLRIVDFSGPLIIAVLLHWGLFGTLSVQIYLYYQAFPNDRPSTKCLVYIVYVIELAQTILMTHDIFLVFGAGFGNLVALTKIYFDWLTVPVMSGVVALIGQSFYAYRVYVLSESWIIPLLIVVISLTSTAGAFVTGALSFQAGNIIRLNSRNTSVAVGVWCGASALSDVMIAICMTYYLTKRDTGYRQTRVLISKLIRLTIETGSLTAVVVLTGLALFFAFPSRTYYTAAAAIIPKLYANSMLAVLNARLQILGGRGTSVSSIDMISTPTYLHAAGPGVNASEARHGSTVSHVTITREVLSDRSLNEDIELKGMRTHLPMRNADIDSGV</sequence>
<feature type="domain" description="DUF6534" evidence="2">
    <location>
        <begin position="175"/>
        <end position="260"/>
    </location>
</feature>
<comment type="caution">
    <text evidence="3">The sequence shown here is derived from an EMBL/GenBank/DDBJ whole genome shotgun (WGS) entry which is preliminary data.</text>
</comment>
<keyword evidence="1" id="KW-0472">Membrane</keyword>
<keyword evidence="4" id="KW-1185">Reference proteome</keyword>
<feature type="transmembrane region" description="Helical" evidence="1">
    <location>
        <begin position="20"/>
        <end position="44"/>
    </location>
</feature>